<name>A0A4Q5JC22_9ACTN</name>
<dbReference type="InterPro" id="IPR051052">
    <property type="entry name" value="Diverse_substrate_MTase"/>
</dbReference>
<dbReference type="EMBL" id="SDPU01000001">
    <property type="protein sequence ID" value="RYU15678.1"/>
    <property type="molecule type" value="Genomic_DNA"/>
</dbReference>
<evidence type="ECO:0000313" key="6">
    <source>
        <dbReference type="Proteomes" id="UP000291189"/>
    </source>
</evidence>
<dbReference type="Pfam" id="PF08241">
    <property type="entry name" value="Methyltransf_11"/>
    <property type="match status" value="1"/>
</dbReference>
<feature type="domain" description="Methyltransferase type 11" evidence="4">
    <location>
        <begin position="44"/>
        <end position="131"/>
    </location>
</feature>
<dbReference type="GO" id="GO:0008757">
    <property type="term" value="F:S-adenosylmethionine-dependent methyltransferase activity"/>
    <property type="evidence" value="ECO:0007669"/>
    <property type="project" value="InterPro"/>
</dbReference>
<comment type="caution">
    <text evidence="5">The sequence shown here is derived from an EMBL/GenBank/DDBJ whole genome shotgun (WGS) entry which is preliminary data.</text>
</comment>
<accession>A0A4Q5JC22</accession>
<organism evidence="5 6">
    <name type="scientific">Nocardioides iriomotensis</name>
    <dbReference type="NCBI Taxonomy" id="715784"/>
    <lineage>
        <taxon>Bacteria</taxon>
        <taxon>Bacillati</taxon>
        <taxon>Actinomycetota</taxon>
        <taxon>Actinomycetes</taxon>
        <taxon>Propionibacteriales</taxon>
        <taxon>Nocardioidaceae</taxon>
        <taxon>Nocardioides</taxon>
    </lineage>
</organism>
<keyword evidence="3 5" id="KW-0808">Transferase</keyword>
<keyword evidence="6" id="KW-1185">Reference proteome</keyword>
<keyword evidence="2 5" id="KW-0489">Methyltransferase</keyword>
<dbReference type="PANTHER" id="PTHR44942:SF4">
    <property type="entry name" value="METHYLTRANSFERASE TYPE 11 DOMAIN-CONTAINING PROTEIN"/>
    <property type="match status" value="1"/>
</dbReference>
<dbReference type="InterPro" id="IPR013216">
    <property type="entry name" value="Methyltransf_11"/>
</dbReference>
<dbReference type="Gene3D" id="3.40.50.150">
    <property type="entry name" value="Vaccinia Virus protein VP39"/>
    <property type="match status" value="1"/>
</dbReference>
<evidence type="ECO:0000256" key="3">
    <source>
        <dbReference type="ARBA" id="ARBA00022679"/>
    </source>
</evidence>
<dbReference type="GO" id="GO:0032259">
    <property type="term" value="P:methylation"/>
    <property type="evidence" value="ECO:0007669"/>
    <property type="project" value="UniProtKB-KW"/>
</dbReference>
<sequence>MDPARAARATSFGAWADEYHRWRPTYSDAAVDWLLPPGATRVAELGAGTGKLTDRLVERGLDLDVIEPDGRMLALVAERHPEVRVHEADAARLPLEDASVDAVVVADAWHWFPKTEAIAEVARVLRPGGWLGVVWNVPAPTEDWHWRALRLDPALHVPGDGDHDPLERLDVQTGRAEKQHFRWDWHLTPAEWRGLESTISHIALLPEDELEPALDEIEQLVADACRAAGTDAVPLAHDALCVRWYPEA</sequence>
<comment type="similarity">
    <text evidence="1">Belongs to the methyltransferase superfamily.</text>
</comment>
<dbReference type="SUPFAM" id="SSF53335">
    <property type="entry name" value="S-adenosyl-L-methionine-dependent methyltransferases"/>
    <property type="match status" value="1"/>
</dbReference>
<reference evidence="5 6" key="1">
    <citation type="submission" date="2019-01" db="EMBL/GenBank/DDBJ databases">
        <title>Nocardioides guangzhouensis sp. nov., an actinobacterium isolated from soil.</title>
        <authorList>
            <person name="Fu Y."/>
            <person name="Cai Y."/>
            <person name="Lin Z."/>
            <person name="Chen P."/>
        </authorList>
    </citation>
    <scope>NUCLEOTIDE SEQUENCE [LARGE SCALE GENOMIC DNA]</scope>
    <source>
        <strain evidence="5 6">NBRC 105384</strain>
    </source>
</reference>
<dbReference type="RefSeq" id="WP_129984961.1">
    <property type="nucleotide sequence ID" value="NZ_SDPU01000001.1"/>
</dbReference>
<dbReference type="Proteomes" id="UP000291189">
    <property type="component" value="Unassembled WGS sequence"/>
</dbReference>
<dbReference type="PANTHER" id="PTHR44942">
    <property type="entry name" value="METHYLTRANSF_11 DOMAIN-CONTAINING PROTEIN"/>
    <property type="match status" value="1"/>
</dbReference>
<gene>
    <name evidence="5" type="ORF">ETU37_00750</name>
</gene>
<dbReference type="AlphaFoldDB" id="A0A4Q5JC22"/>
<dbReference type="CDD" id="cd02440">
    <property type="entry name" value="AdoMet_MTases"/>
    <property type="match status" value="1"/>
</dbReference>
<evidence type="ECO:0000313" key="5">
    <source>
        <dbReference type="EMBL" id="RYU15678.1"/>
    </source>
</evidence>
<proteinExistence type="inferred from homology"/>
<protein>
    <submittedName>
        <fullName evidence="5">Methyltransferase domain-containing protein</fullName>
    </submittedName>
</protein>
<evidence type="ECO:0000256" key="1">
    <source>
        <dbReference type="ARBA" id="ARBA00008361"/>
    </source>
</evidence>
<dbReference type="InterPro" id="IPR029063">
    <property type="entry name" value="SAM-dependent_MTases_sf"/>
</dbReference>
<evidence type="ECO:0000256" key="2">
    <source>
        <dbReference type="ARBA" id="ARBA00022603"/>
    </source>
</evidence>
<dbReference type="OrthoDB" id="9797252at2"/>
<evidence type="ECO:0000259" key="4">
    <source>
        <dbReference type="Pfam" id="PF08241"/>
    </source>
</evidence>